<reference evidence="1" key="1">
    <citation type="submission" date="2024-05" db="EMBL/GenBank/DDBJ databases">
        <authorList>
            <person name="Yu L."/>
        </authorList>
    </citation>
    <scope>NUCLEOTIDE SEQUENCE</scope>
    <source>
        <strain evidence="1">G08B096</strain>
    </source>
</reference>
<organism evidence="1">
    <name type="scientific">Agromyces sp. G08B096</name>
    <dbReference type="NCBI Taxonomy" id="3156399"/>
    <lineage>
        <taxon>Bacteria</taxon>
        <taxon>Bacillati</taxon>
        <taxon>Actinomycetota</taxon>
        <taxon>Actinomycetes</taxon>
        <taxon>Micrococcales</taxon>
        <taxon>Microbacteriaceae</taxon>
        <taxon>Agromyces</taxon>
    </lineage>
</organism>
<protein>
    <submittedName>
        <fullName evidence="1">Uncharacterized protein</fullName>
    </submittedName>
</protein>
<name>A0AAU7W430_9MICO</name>
<evidence type="ECO:0000313" key="1">
    <source>
        <dbReference type="EMBL" id="XBX81224.1"/>
    </source>
</evidence>
<accession>A0AAU7W430</accession>
<dbReference type="RefSeq" id="WP_350347246.1">
    <property type="nucleotide sequence ID" value="NZ_CP158374.1"/>
</dbReference>
<sequence length="85" mass="9434">MFTGKAGRAIDGALDHILRQRKQTAKQEAERASVEWLLWYVVDGSRVLIDAPLSDRLHWLSEVDAALHVAGLERPAAEEVTEPTA</sequence>
<proteinExistence type="predicted"/>
<gene>
    <name evidence="1" type="ORF">ABIQ69_11455</name>
</gene>
<dbReference type="AlphaFoldDB" id="A0AAU7W430"/>
<dbReference type="EMBL" id="CP158374">
    <property type="protein sequence ID" value="XBX81224.1"/>
    <property type="molecule type" value="Genomic_DNA"/>
</dbReference>